<name>A0A1G2K3Y3_9BACT</name>
<organism evidence="1 2">
    <name type="scientific">Candidatus Sungbacteria bacterium GWC2_49_10</name>
    <dbReference type="NCBI Taxonomy" id="1802263"/>
    <lineage>
        <taxon>Bacteria</taxon>
        <taxon>Candidatus Sungiibacteriota</taxon>
    </lineage>
</organism>
<dbReference type="Proteomes" id="UP000177392">
    <property type="component" value="Unassembled WGS sequence"/>
</dbReference>
<evidence type="ECO:0000313" key="2">
    <source>
        <dbReference type="Proteomes" id="UP000177392"/>
    </source>
</evidence>
<gene>
    <name evidence="1" type="ORF">A2131_01930</name>
</gene>
<proteinExistence type="predicted"/>
<dbReference type="EMBL" id="MHQB01000020">
    <property type="protein sequence ID" value="OGZ94117.1"/>
    <property type="molecule type" value="Genomic_DNA"/>
</dbReference>
<protein>
    <submittedName>
        <fullName evidence="1">Uncharacterized protein</fullName>
    </submittedName>
</protein>
<dbReference type="AlphaFoldDB" id="A0A1G2K3Y3"/>
<sequence length="337" mass="37423">MNKYWLYITVGVATVLLVGIAIPKLTVHDLVSVDEQLQRCVAYAVNDTYDNPFEHIALFLGKSRIITADRNDAGVESFTLFRIPLGVLRGQLDSKLGVTCDFAGDAVGSAITDPYLPLPQNLPEGWYAHRITDTSFFITRQKVLPDIGATETYVYGDQVGVYITINTLSPEIWMAQRSGFDLNDVALIKSKIWTESHGHPLLQVEHQTPASDQLTDFLFVGDRVYTISLYPYPGGEGLGIFNTFIDSYSADRTHRAISYAELAANCKKEIPPGADDSSIDLQIGVVTFNWWDYTLQDNVSLTVPYEPETGFVGCSESIKAKLKHIQEANDSGIFPRQ</sequence>
<accession>A0A1G2K3Y3</accession>
<comment type="caution">
    <text evidence="1">The sequence shown here is derived from an EMBL/GenBank/DDBJ whole genome shotgun (WGS) entry which is preliminary data.</text>
</comment>
<reference evidence="1 2" key="1">
    <citation type="journal article" date="2016" name="Nat. Commun.">
        <title>Thousands of microbial genomes shed light on interconnected biogeochemical processes in an aquifer system.</title>
        <authorList>
            <person name="Anantharaman K."/>
            <person name="Brown C.T."/>
            <person name="Hug L.A."/>
            <person name="Sharon I."/>
            <person name="Castelle C.J."/>
            <person name="Probst A.J."/>
            <person name="Thomas B.C."/>
            <person name="Singh A."/>
            <person name="Wilkins M.J."/>
            <person name="Karaoz U."/>
            <person name="Brodie E.L."/>
            <person name="Williams K.H."/>
            <person name="Hubbard S.S."/>
            <person name="Banfield J.F."/>
        </authorList>
    </citation>
    <scope>NUCLEOTIDE SEQUENCE [LARGE SCALE GENOMIC DNA]</scope>
</reference>
<evidence type="ECO:0000313" key="1">
    <source>
        <dbReference type="EMBL" id="OGZ94117.1"/>
    </source>
</evidence>